<keyword evidence="2" id="KW-1185">Reference proteome</keyword>
<accession>A0AAV4NLL0</accession>
<gene>
    <name evidence="1" type="ORF">CEXT_222851</name>
</gene>
<sequence length="109" mass="12304">MKDRTTRSEHLQWWRGGGDIRPIVDPPPHFCPDVNWKGSYGSAVKGSWTSVLNGPVIASLAVGMSPKSAAAARNKEKKRKGFLKNGTHQSLPVLAMHHFIWWLYQWLLL</sequence>
<evidence type="ECO:0000313" key="2">
    <source>
        <dbReference type="Proteomes" id="UP001054945"/>
    </source>
</evidence>
<protein>
    <submittedName>
        <fullName evidence="1">Uncharacterized protein</fullName>
    </submittedName>
</protein>
<dbReference type="AlphaFoldDB" id="A0AAV4NLL0"/>
<comment type="caution">
    <text evidence="1">The sequence shown here is derived from an EMBL/GenBank/DDBJ whole genome shotgun (WGS) entry which is preliminary data.</text>
</comment>
<name>A0AAV4NLL0_CAEEX</name>
<organism evidence="1 2">
    <name type="scientific">Caerostris extrusa</name>
    <name type="common">Bark spider</name>
    <name type="synonym">Caerostris bankana</name>
    <dbReference type="NCBI Taxonomy" id="172846"/>
    <lineage>
        <taxon>Eukaryota</taxon>
        <taxon>Metazoa</taxon>
        <taxon>Ecdysozoa</taxon>
        <taxon>Arthropoda</taxon>
        <taxon>Chelicerata</taxon>
        <taxon>Arachnida</taxon>
        <taxon>Araneae</taxon>
        <taxon>Araneomorphae</taxon>
        <taxon>Entelegynae</taxon>
        <taxon>Araneoidea</taxon>
        <taxon>Araneidae</taxon>
        <taxon>Caerostris</taxon>
    </lineage>
</organism>
<evidence type="ECO:0000313" key="1">
    <source>
        <dbReference type="EMBL" id="GIX85558.1"/>
    </source>
</evidence>
<dbReference type="EMBL" id="BPLR01021072">
    <property type="protein sequence ID" value="GIX85558.1"/>
    <property type="molecule type" value="Genomic_DNA"/>
</dbReference>
<proteinExistence type="predicted"/>
<dbReference type="Proteomes" id="UP001054945">
    <property type="component" value="Unassembled WGS sequence"/>
</dbReference>
<reference evidence="1 2" key="1">
    <citation type="submission" date="2021-06" db="EMBL/GenBank/DDBJ databases">
        <title>Caerostris extrusa draft genome.</title>
        <authorList>
            <person name="Kono N."/>
            <person name="Arakawa K."/>
        </authorList>
    </citation>
    <scope>NUCLEOTIDE SEQUENCE [LARGE SCALE GENOMIC DNA]</scope>
</reference>